<keyword evidence="2" id="KW-0479">Metal-binding</keyword>
<feature type="non-terminal residue" evidence="6">
    <location>
        <position position="1"/>
    </location>
</feature>
<dbReference type="PANTHER" id="PTHR11228">
    <property type="entry name" value="RADICAL SAM DOMAIN PROTEIN"/>
    <property type="match status" value="1"/>
</dbReference>
<dbReference type="GO" id="GO:0003824">
    <property type="term" value="F:catalytic activity"/>
    <property type="evidence" value="ECO:0007669"/>
    <property type="project" value="InterPro"/>
</dbReference>
<dbReference type="Pfam" id="PF04055">
    <property type="entry name" value="Radical_SAM"/>
    <property type="match status" value="1"/>
</dbReference>
<dbReference type="PANTHER" id="PTHR11228:SF7">
    <property type="entry name" value="PQQA PEPTIDE CYCLASE"/>
    <property type="match status" value="1"/>
</dbReference>
<keyword evidence="4" id="KW-0411">Iron-sulfur</keyword>
<keyword evidence="3" id="KW-0408">Iron</keyword>
<proteinExistence type="predicted"/>
<keyword evidence="1" id="KW-0949">S-adenosyl-L-methionine</keyword>
<name>X1LGY6_9ZZZZ</name>
<organism evidence="6">
    <name type="scientific">marine sediment metagenome</name>
    <dbReference type="NCBI Taxonomy" id="412755"/>
    <lineage>
        <taxon>unclassified sequences</taxon>
        <taxon>metagenomes</taxon>
        <taxon>ecological metagenomes</taxon>
    </lineage>
</organism>
<evidence type="ECO:0000313" key="6">
    <source>
        <dbReference type="EMBL" id="GAI05086.1"/>
    </source>
</evidence>
<protein>
    <recommendedName>
        <fullName evidence="5">Radical SAM core domain-containing protein</fullName>
    </recommendedName>
</protein>
<dbReference type="Gene3D" id="3.20.20.70">
    <property type="entry name" value="Aldolase class I"/>
    <property type="match status" value="1"/>
</dbReference>
<dbReference type="InterPro" id="IPR007197">
    <property type="entry name" value="rSAM"/>
</dbReference>
<evidence type="ECO:0000256" key="1">
    <source>
        <dbReference type="ARBA" id="ARBA00022691"/>
    </source>
</evidence>
<dbReference type="InterPro" id="IPR058240">
    <property type="entry name" value="rSAM_sf"/>
</dbReference>
<dbReference type="InterPro" id="IPR050377">
    <property type="entry name" value="Radical_SAM_PqqE_MftC-like"/>
</dbReference>
<dbReference type="SFLD" id="SFLDS00029">
    <property type="entry name" value="Radical_SAM"/>
    <property type="match status" value="1"/>
</dbReference>
<dbReference type="InterPro" id="IPR013785">
    <property type="entry name" value="Aldolase_TIM"/>
</dbReference>
<dbReference type="AlphaFoldDB" id="X1LGY6"/>
<accession>X1LGY6</accession>
<feature type="domain" description="Radical SAM core" evidence="5">
    <location>
        <begin position="32"/>
        <end position="176"/>
    </location>
</feature>
<dbReference type="EMBL" id="BARV01012556">
    <property type="protein sequence ID" value="GAI05086.1"/>
    <property type="molecule type" value="Genomic_DNA"/>
</dbReference>
<dbReference type="CDD" id="cd01335">
    <property type="entry name" value="Radical_SAM"/>
    <property type="match status" value="1"/>
</dbReference>
<dbReference type="SFLD" id="SFLDG01067">
    <property type="entry name" value="SPASM/twitch_domain_containing"/>
    <property type="match status" value="1"/>
</dbReference>
<dbReference type="SUPFAM" id="SSF102114">
    <property type="entry name" value="Radical SAM enzymes"/>
    <property type="match status" value="1"/>
</dbReference>
<comment type="caution">
    <text evidence="6">The sequence shown here is derived from an EMBL/GenBank/DDBJ whole genome shotgun (WGS) entry which is preliminary data.</text>
</comment>
<dbReference type="GO" id="GO:0051536">
    <property type="term" value="F:iron-sulfur cluster binding"/>
    <property type="evidence" value="ECO:0007669"/>
    <property type="project" value="UniProtKB-KW"/>
</dbReference>
<evidence type="ECO:0000256" key="3">
    <source>
        <dbReference type="ARBA" id="ARBA00023004"/>
    </source>
</evidence>
<evidence type="ECO:0000256" key="4">
    <source>
        <dbReference type="ARBA" id="ARBA00023014"/>
    </source>
</evidence>
<evidence type="ECO:0000256" key="2">
    <source>
        <dbReference type="ARBA" id="ARBA00022723"/>
    </source>
</evidence>
<sequence>LKHSRKINYLLDRRGRYRCRQKRAPSVLRIGIANRCAGQCFYCPRELIHSWGVGYMDFSLYQKIINWASKNGVEKLGFALWGEPLLHSKFLEMTDYAHRAGIKMRLSTNAIVLTNDLAKKILDYPFESIEISMDGFTREEYLKGKQVDKFDVARKNILNLLRTAKKKKSKTSFNIHFVDAGNVSFLNKIRYVRFWKKQL</sequence>
<dbReference type="GO" id="GO:0046872">
    <property type="term" value="F:metal ion binding"/>
    <property type="evidence" value="ECO:0007669"/>
    <property type="project" value="UniProtKB-KW"/>
</dbReference>
<feature type="non-terminal residue" evidence="6">
    <location>
        <position position="199"/>
    </location>
</feature>
<reference evidence="6" key="1">
    <citation type="journal article" date="2014" name="Front. Microbiol.">
        <title>High frequency of phylogenetically diverse reductive dehalogenase-homologous genes in deep subseafloor sedimentary metagenomes.</title>
        <authorList>
            <person name="Kawai M."/>
            <person name="Futagami T."/>
            <person name="Toyoda A."/>
            <person name="Takaki Y."/>
            <person name="Nishi S."/>
            <person name="Hori S."/>
            <person name="Arai W."/>
            <person name="Tsubouchi T."/>
            <person name="Morono Y."/>
            <person name="Uchiyama I."/>
            <person name="Ito T."/>
            <person name="Fujiyama A."/>
            <person name="Inagaki F."/>
            <person name="Takami H."/>
        </authorList>
    </citation>
    <scope>NUCLEOTIDE SEQUENCE</scope>
    <source>
        <strain evidence="6">Expedition CK06-06</strain>
    </source>
</reference>
<gene>
    <name evidence="6" type="ORF">S06H3_23191</name>
</gene>
<evidence type="ECO:0000259" key="5">
    <source>
        <dbReference type="Pfam" id="PF04055"/>
    </source>
</evidence>